<feature type="domain" description="CCZ1/INTU/HSP4 first Longin" evidence="8">
    <location>
        <begin position="270"/>
        <end position="378"/>
    </location>
</feature>
<reference evidence="11" key="2">
    <citation type="submission" date="2024-08" db="UniProtKB">
        <authorList>
            <consortium name="EnsemblMetazoa"/>
        </authorList>
    </citation>
    <scope>IDENTIFICATION</scope>
</reference>
<feature type="domain" description="CCZ1/INTU second Longin" evidence="9">
    <location>
        <begin position="478"/>
        <end position="592"/>
    </location>
</feature>
<name>A0AAR5NYR4_DENPD</name>
<comment type="subcellular location">
    <subcellularLocation>
        <location evidence="1">Cytoplasm</location>
    </subcellularLocation>
</comment>
<sequence>MESQRLLPLKDVKTEDPFPEDWSDSDSSYSDSESDSVIPDWEPFVDDFSGELLYIDCHPFVTNNRFKSKVEEEPDPFAKSQLRRSTRGKFLRLLRRRESKRVKKSQKPLEDGLEINTQKVKFQDFQEGEEKEVTLEIDRANRYNLSSYTSLAESLLGLIISTLSDGNRVMIAGFSYDSKAKNERNIKIGDWLKSINSIEVNVHNLDDSLQKFINHDEVVLTLQRVAATEVTKDPPINTLNMESAFVRDLLNAKLEDNQALLPKMCRFPVGLVYINIDKLDESNKANEDIIYCFPKPAQKNLLSCARGMFITLSHLVEDITSTPSRLSCIMHKDKLLHVVYTRRSSRLLLFMLPDERASSKEVVLMNAELLSFLEFTFGDVDRGLSEQQDQVDLVLFRYFAKLICNDDWTTIEQFLEYQPNLSPNPNSCSFEGIMPVVPTLKLHDEAITQLDEALTELEASDYREWNEDPLDCQRLFTILGSALFHSGYLLHSHLMQDDLVDVFTFCKLQGLVHLAKTEPVKSLVLWKEVYPKSCKVQGLDDVHIPEGRRYLLVVGAGKDVLTVIMEAGGATEPSEENMGPDAFYVEEAQATLAHVQALGLGVVAERFLAANGGFQLAAPLPPVNKKKSDFIGSLGFSKSSPTQSQLKDPSVPAAKKSEVISILKRRSSDQNVLAAPHEDAFDAYSEASSQSFSDESLSRNRNLKYDSEEDSDFDDYGDGSQISSSSCDLSEIRQSLLSDQGGFLPVQLTCGRHNVLFHFVQLDSTEGMLVTPLECNLQYEMYPLIMNNFRRCCQNIHDLFQSTLRFKSLPAQDIAKSLMNKSLIAIKEYGMLFECPTSAEPKRSKIAYWVIGRLFYTPHPQELYVCYQDSVPQNLVDFAFKISLNSVV</sequence>
<dbReference type="AlphaFoldDB" id="A0AAR5NYR4"/>
<dbReference type="GO" id="GO:0016192">
    <property type="term" value="P:vesicle-mediated transport"/>
    <property type="evidence" value="ECO:0007669"/>
    <property type="project" value="InterPro"/>
</dbReference>
<evidence type="ECO:0000256" key="6">
    <source>
        <dbReference type="ARBA" id="ARBA00022794"/>
    </source>
</evidence>
<dbReference type="InterPro" id="IPR043988">
    <property type="entry name" value="CCZ1/INTU_longin_2"/>
</dbReference>
<dbReference type="PANTHER" id="PTHR21082:SF4">
    <property type="entry name" value="PROTEIN INTURNED"/>
    <property type="match status" value="1"/>
</dbReference>
<dbReference type="InterPro" id="IPR043987">
    <property type="entry name" value="CCZ1/INTU/HSP4_longin_1"/>
</dbReference>
<feature type="region of interest" description="Disordered" evidence="7">
    <location>
        <begin position="1"/>
        <end position="36"/>
    </location>
</feature>
<evidence type="ECO:0000256" key="3">
    <source>
        <dbReference type="ARBA" id="ARBA00015639"/>
    </source>
</evidence>
<dbReference type="GO" id="GO:0005737">
    <property type="term" value="C:cytoplasm"/>
    <property type="evidence" value="ECO:0007669"/>
    <property type="project" value="UniProtKB-SubCell"/>
</dbReference>
<evidence type="ECO:0000259" key="9">
    <source>
        <dbReference type="Pfam" id="PF19032"/>
    </source>
</evidence>
<dbReference type="Proteomes" id="UP000019118">
    <property type="component" value="Unassembled WGS sequence"/>
</dbReference>
<feature type="domain" description="CCZ1/INTU/HPS4 third Longin" evidence="10">
    <location>
        <begin position="754"/>
        <end position="882"/>
    </location>
</feature>
<dbReference type="InterPro" id="IPR036034">
    <property type="entry name" value="PDZ_sf"/>
</dbReference>
<dbReference type="RefSeq" id="XP_019754088.1">
    <property type="nucleotide sequence ID" value="XM_019898529.2"/>
</dbReference>
<dbReference type="PANTHER" id="PTHR21082">
    <property type="entry name" value="PROTEIN INTURNED"/>
    <property type="match status" value="1"/>
</dbReference>
<dbReference type="Pfam" id="PF19033">
    <property type="entry name" value="Intu_longin_3"/>
    <property type="match status" value="1"/>
</dbReference>
<evidence type="ECO:0000256" key="4">
    <source>
        <dbReference type="ARBA" id="ARBA00022473"/>
    </source>
</evidence>
<dbReference type="Pfam" id="PF19032">
    <property type="entry name" value="Intu_longin_2"/>
    <property type="match status" value="1"/>
</dbReference>
<evidence type="ECO:0000256" key="5">
    <source>
        <dbReference type="ARBA" id="ARBA00022490"/>
    </source>
</evidence>
<keyword evidence="12" id="KW-1185">Reference proteome</keyword>
<keyword evidence="5" id="KW-0963">Cytoplasm</keyword>
<dbReference type="GO" id="GO:0005929">
    <property type="term" value="C:cilium"/>
    <property type="evidence" value="ECO:0007669"/>
    <property type="project" value="TreeGrafter"/>
</dbReference>
<dbReference type="RefSeq" id="XP_019754089.1">
    <property type="nucleotide sequence ID" value="XM_019898530.2"/>
</dbReference>
<dbReference type="Pfam" id="PF19031">
    <property type="entry name" value="Intu_longin_1"/>
    <property type="match status" value="1"/>
</dbReference>
<evidence type="ECO:0000259" key="8">
    <source>
        <dbReference type="Pfam" id="PF19031"/>
    </source>
</evidence>
<dbReference type="InterPro" id="IPR039151">
    <property type="entry name" value="INTU"/>
</dbReference>
<comment type="similarity">
    <text evidence="2">Belongs to the inturned family.</text>
</comment>
<evidence type="ECO:0000259" key="10">
    <source>
        <dbReference type="Pfam" id="PF19033"/>
    </source>
</evidence>
<dbReference type="InterPro" id="IPR043989">
    <property type="entry name" value="CCZ1/INTU/HSP4_longin_3"/>
</dbReference>
<evidence type="ECO:0000313" key="11">
    <source>
        <dbReference type="EnsemblMetazoa" id="XP_019754089.1"/>
    </source>
</evidence>
<evidence type="ECO:0000313" key="12">
    <source>
        <dbReference type="Proteomes" id="UP000019118"/>
    </source>
</evidence>
<dbReference type="GO" id="GO:0007399">
    <property type="term" value="P:nervous system development"/>
    <property type="evidence" value="ECO:0007669"/>
    <property type="project" value="TreeGrafter"/>
</dbReference>
<proteinExistence type="inferred from homology"/>
<evidence type="ECO:0000256" key="7">
    <source>
        <dbReference type="SAM" id="MobiDB-lite"/>
    </source>
</evidence>
<dbReference type="GO" id="GO:0001736">
    <property type="term" value="P:establishment of planar polarity"/>
    <property type="evidence" value="ECO:0007669"/>
    <property type="project" value="InterPro"/>
</dbReference>
<keyword evidence="4" id="KW-0217">Developmental protein</keyword>
<evidence type="ECO:0000256" key="1">
    <source>
        <dbReference type="ARBA" id="ARBA00004496"/>
    </source>
</evidence>
<reference evidence="12" key="1">
    <citation type="journal article" date="2013" name="Genome Biol.">
        <title>Draft genome of the mountain pine beetle, Dendroctonus ponderosae Hopkins, a major forest pest.</title>
        <authorList>
            <person name="Keeling C.I."/>
            <person name="Yuen M.M."/>
            <person name="Liao N.Y."/>
            <person name="Docking T.R."/>
            <person name="Chan S.K."/>
            <person name="Taylor G.A."/>
            <person name="Palmquist D.L."/>
            <person name="Jackman S.D."/>
            <person name="Nguyen A."/>
            <person name="Li M."/>
            <person name="Henderson H."/>
            <person name="Janes J.K."/>
            <person name="Zhao Y."/>
            <person name="Pandoh P."/>
            <person name="Moore R."/>
            <person name="Sperling F.A."/>
            <person name="Huber D.P."/>
            <person name="Birol I."/>
            <person name="Jones S.J."/>
            <person name="Bohlmann J."/>
        </authorList>
    </citation>
    <scope>NUCLEOTIDE SEQUENCE</scope>
</reference>
<dbReference type="GO" id="GO:0060271">
    <property type="term" value="P:cilium assembly"/>
    <property type="evidence" value="ECO:0007669"/>
    <property type="project" value="InterPro"/>
</dbReference>
<accession>A0AAR5NYR4</accession>
<dbReference type="EnsemblMetazoa" id="XM_019898530.1">
    <property type="protein sequence ID" value="XP_019754089.1"/>
    <property type="gene ID" value="LOC109533253"/>
</dbReference>
<dbReference type="EnsemblMetazoa" id="XM_019898529.1">
    <property type="protein sequence ID" value="XP_019754088.1"/>
    <property type="gene ID" value="LOC109533253"/>
</dbReference>
<protein>
    <recommendedName>
        <fullName evidence="3">Protein inturned</fullName>
    </recommendedName>
</protein>
<evidence type="ECO:0000256" key="2">
    <source>
        <dbReference type="ARBA" id="ARBA00010034"/>
    </source>
</evidence>
<keyword evidence="6" id="KW-0970">Cilium biogenesis/degradation</keyword>
<organism evidence="11 12">
    <name type="scientific">Dendroctonus ponderosae</name>
    <name type="common">Mountain pine beetle</name>
    <dbReference type="NCBI Taxonomy" id="77166"/>
    <lineage>
        <taxon>Eukaryota</taxon>
        <taxon>Metazoa</taxon>
        <taxon>Ecdysozoa</taxon>
        <taxon>Arthropoda</taxon>
        <taxon>Hexapoda</taxon>
        <taxon>Insecta</taxon>
        <taxon>Pterygota</taxon>
        <taxon>Neoptera</taxon>
        <taxon>Endopterygota</taxon>
        <taxon>Coleoptera</taxon>
        <taxon>Polyphaga</taxon>
        <taxon>Cucujiformia</taxon>
        <taxon>Curculionidae</taxon>
        <taxon>Scolytinae</taxon>
        <taxon>Dendroctonus</taxon>
    </lineage>
</organism>
<dbReference type="SUPFAM" id="SSF50156">
    <property type="entry name" value="PDZ domain-like"/>
    <property type="match status" value="1"/>
</dbReference>
<dbReference type="GeneID" id="109533253"/>